<proteinExistence type="predicted"/>
<evidence type="ECO:0000313" key="2">
    <source>
        <dbReference type="EMBL" id="OWT43580.1"/>
    </source>
</evidence>
<feature type="region of interest" description="Disordered" evidence="1">
    <location>
        <begin position="1"/>
        <end position="23"/>
    </location>
</feature>
<dbReference type="AlphaFoldDB" id="A0A219AS40"/>
<accession>A0A219AS40</accession>
<dbReference type="RefSeq" id="XP_022285990.1">
    <property type="nucleotide sequence ID" value="XM_022430266.1"/>
</dbReference>
<keyword evidence="3" id="KW-1185">Reference proteome</keyword>
<comment type="caution">
    <text evidence="2">The sequence shown here is derived from an EMBL/GenBank/DDBJ whole genome shotgun (WGS) entry which is preliminary data.</text>
</comment>
<sequence>MTHQCQGCIQRHHPQQSLQPNPHIASRLETPTTQSVAHPPTEAEEFWGPFPVLLVGGQIIVLTAPGLSNQPQHPGNHVSVEITCATAQIVLFFVTETPPVRIPFSALQPYHDPRTLATCRPGDRVAARSIAGLPGLQCKVFTPDLALKFQRYRCSPVVRVKQQRYQATEDEANLHDTKLTPSRCSCSVAILLSLRRNHFFSSCVWRTVTEELRISVYPDGDIDDNLGRHGGVCGIHFRRPV</sequence>
<name>A0A219AS40_METCM</name>
<gene>
    <name evidence="2" type="ORF">VFPPC_18693</name>
</gene>
<evidence type="ECO:0000256" key="1">
    <source>
        <dbReference type="SAM" id="MobiDB-lite"/>
    </source>
</evidence>
<dbReference type="EMBL" id="LSBJ02000001">
    <property type="protein sequence ID" value="OWT43580.1"/>
    <property type="molecule type" value="Genomic_DNA"/>
</dbReference>
<protein>
    <submittedName>
        <fullName evidence="2">Uncharacterized protein</fullName>
    </submittedName>
</protein>
<dbReference type="Proteomes" id="UP000078397">
    <property type="component" value="Unassembled WGS sequence"/>
</dbReference>
<reference evidence="2 3" key="1">
    <citation type="journal article" date="2016" name="PLoS Pathog.">
        <title>Biosynthesis of antibiotic leucinostatins in bio-control fungus Purpureocillium lilacinum and their inhibition on phytophthora revealed by genome mining.</title>
        <authorList>
            <person name="Wang G."/>
            <person name="Liu Z."/>
            <person name="Lin R."/>
            <person name="Li E."/>
            <person name="Mao Z."/>
            <person name="Ling J."/>
            <person name="Yang Y."/>
            <person name="Yin W.B."/>
            <person name="Xie B."/>
        </authorList>
    </citation>
    <scope>NUCLEOTIDE SEQUENCE [LARGE SCALE GENOMIC DNA]</scope>
    <source>
        <strain evidence="2">170</strain>
    </source>
</reference>
<organism evidence="2 3">
    <name type="scientific">Pochonia chlamydosporia 170</name>
    <dbReference type="NCBI Taxonomy" id="1380566"/>
    <lineage>
        <taxon>Eukaryota</taxon>
        <taxon>Fungi</taxon>
        <taxon>Dikarya</taxon>
        <taxon>Ascomycota</taxon>
        <taxon>Pezizomycotina</taxon>
        <taxon>Sordariomycetes</taxon>
        <taxon>Hypocreomycetidae</taxon>
        <taxon>Hypocreales</taxon>
        <taxon>Clavicipitaceae</taxon>
        <taxon>Pochonia</taxon>
    </lineage>
</organism>
<dbReference type="KEGG" id="pchm:VFPPC_18693"/>
<dbReference type="GeneID" id="33937387"/>
<evidence type="ECO:0000313" key="3">
    <source>
        <dbReference type="Proteomes" id="UP000078397"/>
    </source>
</evidence>